<dbReference type="AlphaFoldDB" id="A0A9N9ATF0"/>
<name>A0A9N9ATF0_9GLOM</name>
<proteinExistence type="predicted"/>
<feature type="non-terminal residue" evidence="1">
    <location>
        <position position="1"/>
    </location>
</feature>
<evidence type="ECO:0000313" key="1">
    <source>
        <dbReference type="EMBL" id="CAG8540268.1"/>
    </source>
</evidence>
<dbReference type="OrthoDB" id="2437677at2759"/>
<organism evidence="1 2">
    <name type="scientific">Diversispora eburnea</name>
    <dbReference type="NCBI Taxonomy" id="1213867"/>
    <lineage>
        <taxon>Eukaryota</taxon>
        <taxon>Fungi</taxon>
        <taxon>Fungi incertae sedis</taxon>
        <taxon>Mucoromycota</taxon>
        <taxon>Glomeromycotina</taxon>
        <taxon>Glomeromycetes</taxon>
        <taxon>Diversisporales</taxon>
        <taxon>Diversisporaceae</taxon>
        <taxon>Diversispora</taxon>
    </lineage>
</organism>
<sequence>LGLVHLGASSKIWIKYGDGQPVKIVFNGEDVDDLKETIKKKLSSKLGDIDIDDIILRRHEDNDDLDPGFVVDKSFENTSNTPLQVIVNAPLTSKRKYEESGDLKEIVKSGMKEFSQQNQPIECDPFLWDMETDEDRQMSEVEK</sequence>
<dbReference type="Proteomes" id="UP000789706">
    <property type="component" value="Unassembled WGS sequence"/>
</dbReference>
<protein>
    <submittedName>
        <fullName evidence="1">8865_t:CDS:1</fullName>
    </submittedName>
</protein>
<comment type="caution">
    <text evidence="1">The sequence shown here is derived from an EMBL/GenBank/DDBJ whole genome shotgun (WGS) entry which is preliminary data.</text>
</comment>
<reference evidence="1" key="1">
    <citation type="submission" date="2021-06" db="EMBL/GenBank/DDBJ databases">
        <authorList>
            <person name="Kallberg Y."/>
            <person name="Tangrot J."/>
            <person name="Rosling A."/>
        </authorList>
    </citation>
    <scope>NUCLEOTIDE SEQUENCE</scope>
    <source>
        <strain evidence="1">AZ414A</strain>
    </source>
</reference>
<accession>A0A9N9ATF0</accession>
<dbReference type="EMBL" id="CAJVPK010000691">
    <property type="protein sequence ID" value="CAG8540268.1"/>
    <property type="molecule type" value="Genomic_DNA"/>
</dbReference>
<gene>
    <name evidence="1" type="ORF">DEBURN_LOCUS6575</name>
</gene>
<evidence type="ECO:0000313" key="2">
    <source>
        <dbReference type="Proteomes" id="UP000789706"/>
    </source>
</evidence>
<keyword evidence="2" id="KW-1185">Reference proteome</keyword>